<accession>A0A813FNW2</accession>
<organism evidence="2 3">
    <name type="scientific">Polarella glacialis</name>
    <name type="common">Dinoflagellate</name>
    <dbReference type="NCBI Taxonomy" id="89957"/>
    <lineage>
        <taxon>Eukaryota</taxon>
        <taxon>Sar</taxon>
        <taxon>Alveolata</taxon>
        <taxon>Dinophyceae</taxon>
        <taxon>Suessiales</taxon>
        <taxon>Suessiaceae</taxon>
        <taxon>Polarella</taxon>
    </lineage>
</organism>
<reference evidence="2" key="1">
    <citation type="submission" date="2021-02" db="EMBL/GenBank/DDBJ databases">
        <authorList>
            <person name="Dougan E. K."/>
            <person name="Rhodes N."/>
            <person name="Thang M."/>
            <person name="Chan C."/>
        </authorList>
    </citation>
    <scope>NUCLEOTIDE SEQUENCE</scope>
</reference>
<keyword evidence="1" id="KW-0732">Signal</keyword>
<evidence type="ECO:0000256" key="1">
    <source>
        <dbReference type="SAM" id="SignalP"/>
    </source>
</evidence>
<comment type="caution">
    <text evidence="2">The sequence shown here is derived from an EMBL/GenBank/DDBJ whole genome shotgun (WGS) entry which is preliminary data.</text>
</comment>
<feature type="chain" id="PRO_5033019229" evidence="1">
    <location>
        <begin position="19"/>
        <end position="198"/>
    </location>
</feature>
<evidence type="ECO:0000313" key="3">
    <source>
        <dbReference type="Proteomes" id="UP000654075"/>
    </source>
</evidence>
<dbReference type="EMBL" id="CAJNNV010025318">
    <property type="protein sequence ID" value="CAE8613832.1"/>
    <property type="molecule type" value="Genomic_DNA"/>
</dbReference>
<sequence length="198" mass="22205">MLVLLCNGLWTLAGQLEGADLRRVVRQEFLATMHNEPKGPMQRQKNKDVKDSCSAMVPELWWLVICYHHVHQAHPSLDRTLPLPPTARAALADLEAQTLILNGSEQLEATTTAFFAAGHVFDYVPSVELPKTARDIEQCLEAFCRFTNHDRPAEAALRRVIRLFLVYKPGLTVNKFGTRKKTTCNCYVTKTGAIATCL</sequence>
<keyword evidence="3" id="KW-1185">Reference proteome</keyword>
<feature type="signal peptide" evidence="1">
    <location>
        <begin position="1"/>
        <end position="18"/>
    </location>
</feature>
<protein>
    <submittedName>
        <fullName evidence="2">Uncharacterized protein</fullName>
    </submittedName>
</protein>
<gene>
    <name evidence="2" type="ORF">PGLA1383_LOCUS31576</name>
</gene>
<evidence type="ECO:0000313" key="2">
    <source>
        <dbReference type="EMBL" id="CAE8613832.1"/>
    </source>
</evidence>
<dbReference type="AlphaFoldDB" id="A0A813FNW2"/>
<name>A0A813FNW2_POLGL</name>
<dbReference type="Proteomes" id="UP000654075">
    <property type="component" value="Unassembled WGS sequence"/>
</dbReference>
<proteinExistence type="predicted"/>